<dbReference type="SUPFAM" id="SSF56801">
    <property type="entry name" value="Acetyl-CoA synthetase-like"/>
    <property type="match status" value="1"/>
</dbReference>
<gene>
    <name evidence="5" type="ORF">ACFS2C_14880</name>
</gene>
<feature type="domain" description="AMP-dependent synthetase/ligase" evidence="3">
    <location>
        <begin position="14"/>
        <end position="372"/>
    </location>
</feature>
<dbReference type="Gene3D" id="3.40.50.12780">
    <property type="entry name" value="N-terminal domain of ligase-like"/>
    <property type="match status" value="1"/>
</dbReference>
<keyword evidence="2 5" id="KW-0436">Ligase</keyword>
<evidence type="ECO:0000313" key="5">
    <source>
        <dbReference type="EMBL" id="MFD2800677.1"/>
    </source>
</evidence>
<dbReference type="RefSeq" id="WP_377392066.1">
    <property type="nucleotide sequence ID" value="NZ_JBHSAN010000028.1"/>
</dbReference>
<feature type="domain" description="AMP-binding enzyme C-terminal" evidence="4">
    <location>
        <begin position="422"/>
        <end position="497"/>
    </location>
</feature>
<dbReference type="InterPro" id="IPR042099">
    <property type="entry name" value="ANL_N_sf"/>
</dbReference>
<proteinExistence type="inferred from homology"/>
<dbReference type="InterPro" id="IPR025110">
    <property type="entry name" value="AMP-bd_C"/>
</dbReference>
<dbReference type="PROSITE" id="PS00455">
    <property type="entry name" value="AMP_BINDING"/>
    <property type="match status" value="1"/>
</dbReference>
<dbReference type="Gene3D" id="3.30.300.30">
    <property type="match status" value="1"/>
</dbReference>
<protein>
    <submittedName>
        <fullName evidence="5">Long-chain fatty acid--CoA ligase</fullName>
    </submittedName>
</protein>
<dbReference type="CDD" id="cd17631">
    <property type="entry name" value="FACL_FadD13-like"/>
    <property type="match status" value="1"/>
</dbReference>
<evidence type="ECO:0000313" key="6">
    <source>
        <dbReference type="Proteomes" id="UP001597478"/>
    </source>
</evidence>
<evidence type="ECO:0000259" key="4">
    <source>
        <dbReference type="Pfam" id="PF13193"/>
    </source>
</evidence>
<dbReference type="NCBIfam" id="NF004837">
    <property type="entry name" value="PRK06187.1"/>
    <property type="match status" value="1"/>
</dbReference>
<evidence type="ECO:0000259" key="3">
    <source>
        <dbReference type="Pfam" id="PF00501"/>
    </source>
</evidence>
<comment type="similarity">
    <text evidence="1">Belongs to the ATP-dependent AMP-binding enzyme family.</text>
</comment>
<dbReference type="Pfam" id="PF13193">
    <property type="entry name" value="AMP-binding_C"/>
    <property type="match status" value="1"/>
</dbReference>
<dbReference type="Pfam" id="PF00501">
    <property type="entry name" value="AMP-binding"/>
    <property type="match status" value="1"/>
</dbReference>
<dbReference type="PANTHER" id="PTHR43201:SF5">
    <property type="entry name" value="MEDIUM-CHAIN ACYL-COA LIGASE ACSF2, MITOCHONDRIAL"/>
    <property type="match status" value="1"/>
</dbReference>
<dbReference type="EMBL" id="JBHUOF010000019">
    <property type="protein sequence ID" value="MFD2800677.1"/>
    <property type="molecule type" value="Genomic_DNA"/>
</dbReference>
<reference evidence="6" key="1">
    <citation type="journal article" date="2019" name="Int. J. Syst. Evol. Microbiol.">
        <title>The Global Catalogue of Microorganisms (GCM) 10K type strain sequencing project: providing services to taxonomists for standard genome sequencing and annotation.</title>
        <authorList>
            <consortium name="The Broad Institute Genomics Platform"/>
            <consortium name="The Broad Institute Genome Sequencing Center for Infectious Disease"/>
            <person name="Wu L."/>
            <person name="Ma J."/>
        </authorList>
    </citation>
    <scope>NUCLEOTIDE SEQUENCE [LARGE SCALE GENOMIC DNA]</scope>
    <source>
        <strain evidence="6">IBRC-M 10906</strain>
    </source>
</reference>
<evidence type="ECO:0000256" key="1">
    <source>
        <dbReference type="ARBA" id="ARBA00006432"/>
    </source>
</evidence>
<dbReference type="InterPro" id="IPR020845">
    <property type="entry name" value="AMP-binding_CS"/>
</dbReference>
<comment type="caution">
    <text evidence="5">The sequence shown here is derived from an EMBL/GenBank/DDBJ whole genome shotgun (WGS) entry which is preliminary data.</text>
</comment>
<accession>A0ABW5WC68</accession>
<dbReference type="InterPro" id="IPR045851">
    <property type="entry name" value="AMP-bd_C_sf"/>
</dbReference>
<dbReference type="InterPro" id="IPR000873">
    <property type="entry name" value="AMP-dep_synth/lig_dom"/>
</dbReference>
<name>A0ABW5WC68_9PSEU</name>
<evidence type="ECO:0000256" key="2">
    <source>
        <dbReference type="ARBA" id="ARBA00022598"/>
    </source>
</evidence>
<keyword evidence="6" id="KW-1185">Reference proteome</keyword>
<dbReference type="Proteomes" id="UP001597478">
    <property type="component" value="Unassembled WGS sequence"/>
</dbReference>
<sequence length="512" mass="55210">MRNAGLGSWPERRLTISPHRDALWFEGKTTSYAGFAERVRRTASALAGLGVVPGDRVAWVSGNHPSALETLYACGQLGAIWVPVNGRLTAPEAEYVLTDAGASIVVHGRDHGELADALRDKVPAVRAWVAVEPPTVGGTESLLYEHLLAEAAPEPRDLPVTLDDPCLIMYTSGTTGKPKGAVLTHGNMTWNAVNQFLGLDFGQEERTLALAPLFHIGGLNGTVNPTLLRGGCAVLVRRFDPGEALRVIEEQRVNSLFAVATMLDEMARDPGFRTRDLSALRAVCAAGAPVPLPTLRTWLDRGVTMQQAYGMTEAAPGCTVLDSADAERKAGSAGKPLFFTDVRVVRPDGTDVDVDEVGEVIVRGPNVMAGYWNDAERTATVMIDGWYHTGDAGSLDDEGYLYIRDRYKDMIISGGENVYPAEVESALLELPGVLEAAVIGVPDEKWGEVGLALVVAESDADLDADGVRARLREKLAGFKVPQHVEFVPGLPKTATGKIRKPELRARYQEDKR</sequence>
<organism evidence="5 6">
    <name type="scientific">Prauserella oleivorans</name>
    <dbReference type="NCBI Taxonomy" id="1478153"/>
    <lineage>
        <taxon>Bacteria</taxon>
        <taxon>Bacillati</taxon>
        <taxon>Actinomycetota</taxon>
        <taxon>Actinomycetes</taxon>
        <taxon>Pseudonocardiales</taxon>
        <taxon>Pseudonocardiaceae</taxon>
        <taxon>Prauserella</taxon>
    </lineage>
</organism>
<dbReference type="GO" id="GO:0016874">
    <property type="term" value="F:ligase activity"/>
    <property type="evidence" value="ECO:0007669"/>
    <property type="project" value="UniProtKB-KW"/>
</dbReference>
<dbReference type="PANTHER" id="PTHR43201">
    <property type="entry name" value="ACYL-COA SYNTHETASE"/>
    <property type="match status" value="1"/>
</dbReference>